<evidence type="ECO:0000313" key="3">
    <source>
        <dbReference type="Proteomes" id="UP000177235"/>
    </source>
</evidence>
<dbReference type="EMBL" id="MFFF01000018">
    <property type="protein sequence ID" value="OGE99656.1"/>
    <property type="molecule type" value="Genomic_DNA"/>
</dbReference>
<proteinExistence type="predicted"/>
<evidence type="ECO:0008006" key="4">
    <source>
        <dbReference type="Google" id="ProtNLM"/>
    </source>
</evidence>
<gene>
    <name evidence="2" type="ORF">A3J05_00490</name>
</gene>
<dbReference type="PANTHER" id="PTHR40050">
    <property type="entry name" value="INNER SPORE COAT PROTEIN H"/>
    <property type="match status" value="1"/>
</dbReference>
<keyword evidence="1" id="KW-1133">Transmembrane helix</keyword>
<evidence type="ECO:0000313" key="2">
    <source>
        <dbReference type="EMBL" id="OGE99656.1"/>
    </source>
</evidence>
<organism evidence="2 3">
    <name type="scientific">Candidatus Doudnabacteria bacterium RIFCSPLOWO2_02_FULL_48_13</name>
    <dbReference type="NCBI Taxonomy" id="1817845"/>
    <lineage>
        <taxon>Bacteria</taxon>
        <taxon>Candidatus Doudnaibacteriota</taxon>
    </lineage>
</organism>
<sequence length="510" mass="59681">MKFPAIYYRIIKDRNIRIAVAIIIGMILTVFLWAWFTVGDLTTPQARAAFLREHPAVTRVLPIYWQIRKLTDVTYLAYAFKSDSVPNYQLEISDNNVREMDASLPEGFMGVVYTNKISVPARFTAGNQSFDVDARYRGDNAVHWNAAKKSYQVRLQGKDSFQGLTEMNFIIPDDRYFAIEHFNNYRAGKLGLNHPVSGFANLSVNGTEGLYFMIEGWSKEMLSKWGVPDDSLFYGEKDLEATGGDLWKDLSNWQTVVGNDAPEKFAPLSELLRLLNKAGDSEFNAKIFELVDKDNFYAWQIHQELANSTHQAIGNVRLYFDKSKNKFFFVPWDVEIEDPRARDNFEYYGPLAKRIFSNPEFLEEKRKRLYGYVSDEKNLEDDLAFYDRTYESFKISLYRDRTKIYTNRFADSVYEQRRQMIVDIFRQLKEHLESLTQRLNRAKFIQHLPEYPQLAAGMNGLINLARCNTPTERCWIYLWQNQPCIFSDSNLSIFCRNRRPVLWLPRSFHI</sequence>
<keyword evidence="1" id="KW-0812">Transmembrane</keyword>
<dbReference type="AlphaFoldDB" id="A0A1F5QBX8"/>
<comment type="caution">
    <text evidence="2">The sequence shown here is derived from an EMBL/GenBank/DDBJ whole genome shotgun (WGS) entry which is preliminary data.</text>
</comment>
<dbReference type="PANTHER" id="PTHR40050:SF1">
    <property type="entry name" value="INNER SPORE COAT PROTEIN H"/>
    <property type="match status" value="1"/>
</dbReference>
<keyword evidence="1" id="KW-0472">Membrane</keyword>
<feature type="transmembrane region" description="Helical" evidence="1">
    <location>
        <begin position="16"/>
        <end position="36"/>
    </location>
</feature>
<dbReference type="Pfam" id="PF08757">
    <property type="entry name" value="CotH"/>
    <property type="match status" value="1"/>
</dbReference>
<protein>
    <recommendedName>
        <fullName evidence="4">Spore coat protein CotH</fullName>
    </recommendedName>
</protein>
<evidence type="ECO:0000256" key="1">
    <source>
        <dbReference type="SAM" id="Phobius"/>
    </source>
</evidence>
<accession>A0A1F5QBX8</accession>
<dbReference type="InterPro" id="IPR014867">
    <property type="entry name" value="Spore_coat_CotH_CotH2/3/7"/>
</dbReference>
<dbReference type="Proteomes" id="UP000177235">
    <property type="component" value="Unassembled WGS sequence"/>
</dbReference>
<name>A0A1F5QBX8_9BACT</name>
<reference evidence="2 3" key="1">
    <citation type="journal article" date="2016" name="Nat. Commun.">
        <title>Thousands of microbial genomes shed light on interconnected biogeochemical processes in an aquifer system.</title>
        <authorList>
            <person name="Anantharaman K."/>
            <person name="Brown C.T."/>
            <person name="Hug L.A."/>
            <person name="Sharon I."/>
            <person name="Castelle C.J."/>
            <person name="Probst A.J."/>
            <person name="Thomas B.C."/>
            <person name="Singh A."/>
            <person name="Wilkins M.J."/>
            <person name="Karaoz U."/>
            <person name="Brodie E.L."/>
            <person name="Williams K.H."/>
            <person name="Hubbard S.S."/>
            <person name="Banfield J.F."/>
        </authorList>
    </citation>
    <scope>NUCLEOTIDE SEQUENCE [LARGE SCALE GENOMIC DNA]</scope>
</reference>